<proteinExistence type="predicted"/>
<dbReference type="InterPro" id="IPR036397">
    <property type="entry name" value="RNaseH_sf"/>
</dbReference>
<keyword evidence="3" id="KW-1185">Reference proteome</keyword>
<organism evidence="2 3">
    <name type="scientific">Kaistella jeonii</name>
    <dbReference type="NCBI Taxonomy" id="266749"/>
    <lineage>
        <taxon>Bacteria</taxon>
        <taxon>Pseudomonadati</taxon>
        <taxon>Bacteroidota</taxon>
        <taxon>Flavobacteriia</taxon>
        <taxon>Flavobacteriales</taxon>
        <taxon>Weeksellaceae</taxon>
        <taxon>Chryseobacterium group</taxon>
        <taxon>Kaistella</taxon>
    </lineage>
</organism>
<name>A0A0C1FKY4_9FLAO</name>
<dbReference type="Pfam" id="PF00665">
    <property type="entry name" value="rve"/>
    <property type="match status" value="1"/>
</dbReference>
<dbReference type="AlphaFoldDB" id="A0A0C1FKY4"/>
<protein>
    <submittedName>
        <fullName evidence="2">Mobile element protein</fullName>
    </submittedName>
</protein>
<dbReference type="InterPro" id="IPR001584">
    <property type="entry name" value="Integrase_cat-core"/>
</dbReference>
<dbReference type="EMBL" id="JSYL01000007">
    <property type="protein sequence ID" value="KIA88594.1"/>
    <property type="molecule type" value="Genomic_DNA"/>
</dbReference>
<feature type="domain" description="Integrase catalytic" evidence="1">
    <location>
        <begin position="78"/>
        <end position="241"/>
    </location>
</feature>
<dbReference type="InterPro" id="IPR048020">
    <property type="entry name" value="Transpos_IS3"/>
</dbReference>
<evidence type="ECO:0000313" key="3">
    <source>
        <dbReference type="Proteomes" id="UP000031473"/>
    </source>
</evidence>
<dbReference type="PROSITE" id="PS50994">
    <property type="entry name" value="INTEGRASE"/>
    <property type="match status" value="1"/>
</dbReference>
<comment type="caution">
    <text evidence="2">The sequence shown here is derived from an EMBL/GenBank/DDBJ whole genome shotgun (WGS) entry which is preliminary data.</text>
</comment>
<dbReference type="Proteomes" id="UP000031473">
    <property type="component" value="Unassembled WGS sequence"/>
</dbReference>
<dbReference type="PANTHER" id="PTHR46889">
    <property type="entry name" value="TRANSPOSASE INSF FOR INSERTION SEQUENCE IS3B-RELATED"/>
    <property type="match status" value="1"/>
</dbReference>
<gene>
    <name evidence="2" type="ORF">OA86_10710</name>
</gene>
<dbReference type="GO" id="GO:0015074">
    <property type="term" value="P:DNA integration"/>
    <property type="evidence" value="ECO:0007669"/>
    <property type="project" value="InterPro"/>
</dbReference>
<evidence type="ECO:0000313" key="2">
    <source>
        <dbReference type="EMBL" id="KIA88594.1"/>
    </source>
</evidence>
<evidence type="ECO:0000259" key="1">
    <source>
        <dbReference type="PROSITE" id="PS50994"/>
    </source>
</evidence>
<dbReference type="NCBIfam" id="NF033516">
    <property type="entry name" value="transpos_IS3"/>
    <property type="match status" value="1"/>
</dbReference>
<dbReference type="InterPro" id="IPR012337">
    <property type="entry name" value="RNaseH-like_sf"/>
</dbReference>
<accession>A0A0C1FKY4</accession>
<dbReference type="GO" id="GO:0003676">
    <property type="term" value="F:nucleic acid binding"/>
    <property type="evidence" value="ECO:0007669"/>
    <property type="project" value="InterPro"/>
</dbReference>
<dbReference type="PANTHER" id="PTHR46889:SF5">
    <property type="entry name" value="INTEGRASE PROTEIN"/>
    <property type="match status" value="1"/>
</dbReference>
<dbReference type="SUPFAM" id="SSF53098">
    <property type="entry name" value="Ribonuclease H-like"/>
    <property type="match status" value="1"/>
</dbReference>
<reference evidence="2 3" key="1">
    <citation type="submission" date="2014-10" db="EMBL/GenBank/DDBJ databases">
        <title>Kaistella jeonii genome.</title>
        <authorList>
            <person name="Clayton J.T."/>
            <person name="Newman J.D."/>
        </authorList>
    </citation>
    <scope>NUCLEOTIDE SEQUENCE [LARGE SCALE GENOMIC DNA]</scope>
    <source>
        <strain evidence="2 3">DSM 17048</strain>
    </source>
</reference>
<dbReference type="InterPro" id="IPR050900">
    <property type="entry name" value="Transposase_IS3/IS150/IS904"/>
</dbReference>
<dbReference type="Gene3D" id="3.30.420.10">
    <property type="entry name" value="Ribonuclease H-like superfamily/Ribonuclease H"/>
    <property type="match status" value="1"/>
</dbReference>
<sequence length="263" mass="30416">MLGKIGDIRKNHNRLGGRKLFFKLEDFMDEHHIKMGRDAFFDLLRDHNLLIKQRKRYHVTTNSNHWMKKYPNLIREIEPLGPNHVWVSDITYWKTKGGHYYISFITDAYSRKIVGYQVADTMEAVESVAALKMAIKTLKPGADGLLHHSDRGSQYCSSVYVKTLKKSNIAISMTQNGDPLENAIAERINGIIKGEYLFDYEITSLSKAKEVLKSVVKLYNEDRPHSSIGYAAPSQVHNNNTDLEIKRLWKNYYQTHQACEIIR</sequence>